<dbReference type="Proteomes" id="UP000748531">
    <property type="component" value="Unassembled WGS sequence"/>
</dbReference>
<evidence type="ECO:0000313" key="2">
    <source>
        <dbReference type="EMBL" id="KAF5395804.1"/>
    </source>
</evidence>
<dbReference type="PANTHER" id="PTHR19308">
    <property type="entry name" value="PHOSPHATIDYLCHOLINE TRANSFER PROTEIN"/>
    <property type="match status" value="1"/>
</dbReference>
<dbReference type="EMBL" id="LUCH01010324">
    <property type="protein sequence ID" value="KAF5395804.1"/>
    <property type="molecule type" value="Genomic_DNA"/>
</dbReference>
<dbReference type="InterPro" id="IPR051213">
    <property type="entry name" value="START_lipid_transfer"/>
</dbReference>
<dbReference type="Gene3D" id="3.30.530.20">
    <property type="match status" value="1"/>
</dbReference>
<dbReference type="InterPro" id="IPR023393">
    <property type="entry name" value="START-like_dom_sf"/>
</dbReference>
<comment type="caution">
    <text evidence="2">The sequence shown here is derived from an EMBL/GenBank/DDBJ whole genome shotgun (WGS) entry which is preliminary data.</text>
</comment>
<evidence type="ECO:0000259" key="1">
    <source>
        <dbReference type="PROSITE" id="PS50848"/>
    </source>
</evidence>
<dbReference type="InterPro" id="IPR002913">
    <property type="entry name" value="START_lipid-bd_dom"/>
</dbReference>
<feature type="domain" description="START" evidence="1">
    <location>
        <begin position="30"/>
        <end position="145"/>
    </location>
</feature>
<dbReference type="PROSITE" id="PS50848">
    <property type="entry name" value="START"/>
    <property type="match status" value="1"/>
</dbReference>
<name>A0A8J4T3Y9_9TREM</name>
<dbReference type="GO" id="GO:0005737">
    <property type="term" value="C:cytoplasm"/>
    <property type="evidence" value="ECO:0007669"/>
    <property type="project" value="UniProtKB-ARBA"/>
</dbReference>
<reference evidence="2" key="1">
    <citation type="submission" date="2019-05" db="EMBL/GenBank/DDBJ databases">
        <title>Annotation for the trematode Paragonimus heterotremus.</title>
        <authorList>
            <person name="Choi Y.-J."/>
        </authorList>
    </citation>
    <scope>NUCLEOTIDE SEQUENCE</scope>
    <source>
        <strain evidence="2">LC</strain>
    </source>
</reference>
<protein>
    <submittedName>
        <fullName evidence="2">Lipid-binding START domain containing protein</fullName>
    </submittedName>
</protein>
<proteinExistence type="predicted"/>
<dbReference type="PANTHER" id="PTHR19308:SF14">
    <property type="entry name" value="START DOMAIN-CONTAINING PROTEIN"/>
    <property type="match status" value="1"/>
</dbReference>
<dbReference type="AlphaFoldDB" id="A0A8J4T3Y9"/>
<organism evidence="2 3">
    <name type="scientific">Paragonimus heterotremus</name>
    <dbReference type="NCBI Taxonomy" id="100268"/>
    <lineage>
        <taxon>Eukaryota</taxon>
        <taxon>Metazoa</taxon>
        <taxon>Spiralia</taxon>
        <taxon>Lophotrochozoa</taxon>
        <taxon>Platyhelminthes</taxon>
        <taxon>Trematoda</taxon>
        <taxon>Digenea</taxon>
        <taxon>Plagiorchiida</taxon>
        <taxon>Troglotremata</taxon>
        <taxon>Troglotrematidae</taxon>
        <taxon>Paragonimus</taxon>
    </lineage>
</organism>
<accession>A0A8J4T3Y9</accession>
<dbReference type="OrthoDB" id="5403181at2759"/>
<evidence type="ECO:0000313" key="3">
    <source>
        <dbReference type="Proteomes" id="UP000748531"/>
    </source>
</evidence>
<dbReference type="GO" id="GO:0008289">
    <property type="term" value="F:lipid binding"/>
    <property type="evidence" value="ECO:0007669"/>
    <property type="project" value="InterPro"/>
</dbReference>
<dbReference type="SUPFAM" id="SSF55961">
    <property type="entry name" value="Bet v1-like"/>
    <property type="match status" value="1"/>
</dbReference>
<keyword evidence="3" id="KW-1185">Reference proteome</keyword>
<gene>
    <name evidence="2" type="ORF">PHET_11604</name>
</gene>
<dbReference type="Pfam" id="PF01852">
    <property type="entry name" value="START"/>
    <property type="match status" value="1"/>
</dbReference>
<sequence length="145" mass="16925">MSMEVLRGACIPDDEYMQQVRNLCDDHTSWNCDYAKSNISVFSKSSNSSNIKIIKLFHVFKDVHADLLFDTLMDSEYRKVWDKNMVESFELCHINPNNDIGYYALRSFPAICDRDFVLQRSWLQTGSEFIITNRSVFHKVSVSNH</sequence>